<dbReference type="RefSeq" id="WP_072899821.1">
    <property type="nucleotide sequence ID" value="NZ_FQXB01000001.1"/>
</dbReference>
<name>A0A1M5MXY9_9RHOB</name>
<evidence type="ECO:0000313" key="2">
    <source>
        <dbReference type="EMBL" id="SHG82194.1"/>
    </source>
</evidence>
<reference evidence="2 3" key="1">
    <citation type="submission" date="2016-11" db="EMBL/GenBank/DDBJ databases">
        <authorList>
            <person name="Jaros S."/>
            <person name="Januszkiewicz K."/>
            <person name="Wedrychowicz H."/>
        </authorList>
    </citation>
    <scope>NUCLEOTIDE SEQUENCE [LARGE SCALE GENOMIC DNA]</scope>
    <source>
        <strain evidence="2 3">DSM 28715</strain>
    </source>
</reference>
<proteinExistence type="predicted"/>
<dbReference type="OrthoDB" id="9803459at2"/>
<dbReference type="Proteomes" id="UP000184074">
    <property type="component" value="Unassembled WGS sequence"/>
</dbReference>
<dbReference type="STRING" id="1508389.SAMN05444003_1089"/>
<protein>
    <submittedName>
        <fullName evidence="2">Uncharacterized protein</fullName>
    </submittedName>
</protein>
<accession>A0A1M5MXY9</accession>
<dbReference type="EMBL" id="FQXB01000001">
    <property type="protein sequence ID" value="SHG82194.1"/>
    <property type="molecule type" value="Genomic_DNA"/>
</dbReference>
<sequence>MIKKTLFALALVVSPLSAPAQENVARLSEFLEYLAGTDYFVPEAAVQYGFQGNSADVYADHLRKVWSDPDLRNYLAASLDPVVRWQDDGGVEFSSFEKFMAYAPFVLSGPADRGAFNLPGSMLQDYVAGYHAGFLGEAEKSLGACIEAYTVDFGDTPELLIKSALLKVVLMRNLEAKTLQAFLQAKREAARVGLTDGFEYIPMTDEETEFALIPLYRELDAMAETHPNKAGIEDYWYNDGNEPRDLCDVSVLEWSVLDRLEGEERQLVARYFLEDYTGQP</sequence>
<evidence type="ECO:0000256" key="1">
    <source>
        <dbReference type="SAM" id="SignalP"/>
    </source>
</evidence>
<feature type="signal peptide" evidence="1">
    <location>
        <begin position="1"/>
        <end position="20"/>
    </location>
</feature>
<keyword evidence="3" id="KW-1185">Reference proteome</keyword>
<gene>
    <name evidence="2" type="ORF">SAMN05444003_1089</name>
</gene>
<evidence type="ECO:0000313" key="3">
    <source>
        <dbReference type="Proteomes" id="UP000184074"/>
    </source>
</evidence>
<dbReference type="AlphaFoldDB" id="A0A1M5MXY9"/>
<organism evidence="2 3">
    <name type="scientific">Cognatiyoonia sediminum</name>
    <dbReference type="NCBI Taxonomy" id="1508389"/>
    <lineage>
        <taxon>Bacteria</taxon>
        <taxon>Pseudomonadati</taxon>
        <taxon>Pseudomonadota</taxon>
        <taxon>Alphaproteobacteria</taxon>
        <taxon>Rhodobacterales</taxon>
        <taxon>Paracoccaceae</taxon>
        <taxon>Cognatiyoonia</taxon>
    </lineage>
</organism>
<keyword evidence="1" id="KW-0732">Signal</keyword>
<feature type="chain" id="PRO_5012725555" evidence="1">
    <location>
        <begin position="21"/>
        <end position="280"/>
    </location>
</feature>